<evidence type="ECO:0000313" key="2">
    <source>
        <dbReference type="Proteomes" id="UP000824469"/>
    </source>
</evidence>
<name>A0AA38CNW0_TAXCH</name>
<dbReference type="Proteomes" id="UP000824469">
    <property type="component" value="Unassembled WGS sequence"/>
</dbReference>
<accession>A0AA38CNW0</accession>
<reference evidence="1 2" key="1">
    <citation type="journal article" date="2021" name="Nat. Plants">
        <title>The Taxus genome provides insights into paclitaxel biosynthesis.</title>
        <authorList>
            <person name="Xiong X."/>
            <person name="Gou J."/>
            <person name="Liao Q."/>
            <person name="Li Y."/>
            <person name="Zhou Q."/>
            <person name="Bi G."/>
            <person name="Li C."/>
            <person name="Du R."/>
            <person name="Wang X."/>
            <person name="Sun T."/>
            <person name="Guo L."/>
            <person name="Liang H."/>
            <person name="Lu P."/>
            <person name="Wu Y."/>
            <person name="Zhang Z."/>
            <person name="Ro D.K."/>
            <person name="Shang Y."/>
            <person name="Huang S."/>
            <person name="Yan J."/>
        </authorList>
    </citation>
    <scope>NUCLEOTIDE SEQUENCE [LARGE SCALE GENOMIC DNA]</scope>
    <source>
        <strain evidence="1">Ta-2019</strain>
    </source>
</reference>
<proteinExistence type="predicted"/>
<gene>
    <name evidence="1" type="ORF">KI387_011782</name>
</gene>
<sequence>MADAGPVLATLPFSTRPRTQYRFLGSSGLPAARRPPKNILSYGLSHMYQPILREC</sequence>
<evidence type="ECO:0000313" key="1">
    <source>
        <dbReference type="EMBL" id="KAH9300199.1"/>
    </source>
</evidence>
<comment type="caution">
    <text evidence="1">The sequence shown here is derived from an EMBL/GenBank/DDBJ whole genome shotgun (WGS) entry which is preliminary data.</text>
</comment>
<protein>
    <submittedName>
        <fullName evidence="1">Uncharacterized protein</fullName>
    </submittedName>
</protein>
<feature type="non-terminal residue" evidence="1">
    <location>
        <position position="55"/>
    </location>
</feature>
<organism evidence="1 2">
    <name type="scientific">Taxus chinensis</name>
    <name type="common">Chinese yew</name>
    <name type="synonym">Taxus wallichiana var. chinensis</name>
    <dbReference type="NCBI Taxonomy" id="29808"/>
    <lineage>
        <taxon>Eukaryota</taxon>
        <taxon>Viridiplantae</taxon>
        <taxon>Streptophyta</taxon>
        <taxon>Embryophyta</taxon>
        <taxon>Tracheophyta</taxon>
        <taxon>Spermatophyta</taxon>
        <taxon>Pinopsida</taxon>
        <taxon>Pinidae</taxon>
        <taxon>Conifers II</taxon>
        <taxon>Cupressales</taxon>
        <taxon>Taxaceae</taxon>
        <taxon>Taxus</taxon>
    </lineage>
</organism>
<dbReference type="AlphaFoldDB" id="A0AA38CNW0"/>
<keyword evidence="2" id="KW-1185">Reference proteome</keyword>
<dbReference type="EMBL" id="JAHRHJ020000009">
    <property type="protein sequence ID" value="KAH9300199.1"/>
    <property type="molecule type" value="Genomic_DNA"/>
</dbReference>